<reference evidence="3 4" key="1">
    <citation type="submission" date="2013-02" db="EMBL/GenBank/DDBJ databases">
        <title>A novel strain isolated from Lonar lake, Maharashtra, India.</title>
        <authorList>
            <person name="Singh A."/>
        </authorList>
    </citation>
    <scope>NUCLEOTIDE SEQUENCE [LARGE SCALE GENOMIC DNA]</scope>
    <source>
        <strain evidence="3 4">AK24</strain>
    </source>
</reference>
<evidence type="ECO:0000313" key="3">
    <source>
        <dbReference type="EMBL" id="EON75056.1"/>
    </source>
</evidence>
<comment type="caution">
    <text evidence="3">The sequence shown here is derived from an EMBL/GenBank/DDBJ whole genome shotgun (WGS) entry which is preliminary data.</text>
</comment>
<dbReference type="PATRIC" id="fig|1288963.3.peg.4534"/>
<feature type="signal peptide" evidence="1">
    <location>
        <begin position="1"/>
        <end position="19"/>
    </location>
</feature>
<sequence length="236" mass="26926">MKSSLLFVLTLMLFSQLLAEARQVRVLSEKIEFIGKVNTKQRKSLILQNDSDQTKEYFLKFTQGNIGSSQSMKVCLDNSCFNPVKEPHRIRIKLKPGEIFTDLYLEFDLGIIETRGTFDFHFFNAENTRDTFVIESVYTVEAAGDDYFSHKDFELGGVSPNPTNRVAQLDYKIKNPAVNARVVVTSFIGNPIYDFRLDPMQNSLEINVTGLNPGVYLYTIFVDNKNIVTKKLVVNK</sequence>
<dbReference type="AlphaFoldDB" id="R7ZLT3"/>
<evidence type="ECO:0000256" key="1">
    <source>
        <dbReference type="SAM" id="SignalP"/>
    </source>
</evidence>
<dbReference type="Pfam" id="PF18962">
    <property type="entry name" value="Por_Secre_tail"/>
    <property type="match status" value="1"/>
</dbReference>
<keyword evidence="1" id="KW-0732">Signal</keyword>
<evidence type="ECO:0000313" key="4">
    <source>
        <dbReference type="Proteomes" id="UP000013909"/>
    </source>
</evidence>
<dbReference type="RefSeq" id="WP_010856658.1">
    <property type="nucleotide sequence ID" value="NZ_AQHR01000112.1"/>
</dbReference>
<organism evidence="3 4">
    <name type="scientific">Lunatimonas lonarensis</name>
    <dbReference type="NCBI Taxonomy" id="1232681"/>
    <lineage>
        <taxon>Bacteria</taxon>
        <taxon>Pseudomonadati</taxon>
        <taxon>Bacteroidota</taxon>
        <taxon>Cytophagia</taxon>
        <taxon>Cytophagales</taxon>
        <taxon>Cyclobacteriaceae</taxon>
    </lineage>
</organism>
<keyword evidence="4" id="KW-1185">Reference proteome</keyword>
<feature type="domain" description="Secretion system C-terminal sorting" evidence="2">
    <location>
        <begin position="159"/>
        <end position="234"/>
    </location>
</feature>
<dbReference type="Proteomes" id="UP000013909">
    <property type="component" value="Unassembled WGS sequence"/>
</dbReference>
<name>R7ZLT3_9BACT</name>
<proteinExistence type="predicted"/>
<dbReference type="OrthoDB" id="1522390at2"/>
<dbReference type="EMBL" id="AQHR01000112">
    <property type="protein sequence ID" value="EON75056.1"/>
    <property type="molecule type" value="Genomic_DNA"/>
</dbReference>
<evidence type="ECO:0000259" key="2">
    <source>
        <dbReference type="Pfam" id="PF18962"/>
    </source>
</evidence>
<accession>R7ZLT3</accession>
<feature type="chain" id="PRO_5004451636" description="Secretion system C-terminal sorting domain-containing protein" evidence="1">
    <location>
        <begin position="20"/>
        <end position="236"/>
    </location>
</feature>
<protein>
    <recommendedName>
        <fullName evidence="2">Secretion system C-terminal sorting domain-containing protein</fullName>
    </recommendedName>
</protein>
<dbReference type="NCBIfam" id="TIGR04183">
    <property type="entry name" value="Por_Secre_tail"/>
    <property type="match status" value="1"/>
</dbReference>
<dbReference type="InterPro" id="IPR026444">
    <property type="entry name" value="Secre_tail"/>
</dbReference>
<dbReference type="STRING" id="1232681.ADIS_4545"/>
<gene>
    <name evidence="3" type="ORF">ADIS_4545</name>
</gene>